<dbReference type="InterPro" id="IPR041616">
    <property type="entry name" value="PheRS_beta_core"/>
</dbReference>
<keyword evidence="4" id="KW-0479">Metal-binding</keyword>
<dbReference type="SMART" id="SM00874">
    <property type="entry name" value="B5"/>
    <property type="match status" value="1"/>
</dbReference>
<dbReference type="GO" id="GO:0006432">
    <property type="term" value="P:phenylalanyl-tRNA aminoacylation"/>
    <property type="evidence" value="ECO:0007669"/>
    <property type="project" value="InterPro"/>
</dbReference>
<comment type="caution">
    <text evidence="12">The sequence shown here is derived from an EMBL/GenBank/DDBJ whole genome shotgun (WGS) entry which is preliminary data.</text>
</comment>
<evidence type="ECO:0000259" key="10">
    <source>
        <dbReference type="PROSITE" id="PS51447"/>
    </source>
</evidence>
<evidence type="ECO:0000313" key="13">
    <source>
        <dbReference type="Proteomes" id="UP000177838"/>
    </source>
</evidence>
<keyword evidence="8" id="KW-0648">Protein biosynthesis</keyword>
<dbReference type="Pfam" id="PF03147">
    <property type="entry name" value="FDX-ACB"/>
    <property type="match status" value="1"/>
</dbReference>
<dbReference type="PANTHER" id="PTHR10947">
    <property type="entry name" value="PHENYLALANYL-TRNA SYNTHETASE BETA CHAIN AND LEUCINE-RICH REPEAT-CONTAINING PROTEIN 47"/>
    <property type="match status" value="1"/>
</dbReference>
<name>A0A1G2QG71_9BACT</name>
<evidence type="ECO:0000259" key="11">
    <source>
        <dbReference type="PROSITE" id="PS51483"/>
    </source>
</evidence>
<dbReference type="SUPFAM" id="SSF55681">
    <property type="entry name" value="Class II aaRS and biotin synthetases"/>
    <property type="match status" value="1"/>
</dbReference>
<dbReference type="PROSITE" id="PS51447">
    <property type="entry name" value="FDX_ACB"/>
    <property type="match status" value="1"/>
</dbReference>
<dbReference type="GO" id="GO:0009328">
    <property type="term" value="C:phenylalanine-tRNA ligase complex"/>
    <property type="evidence" value="ECO:0007669"/>
    <property type="project" value="TreeGrafter"/>
</dbReference>
<dbReference type="Gene3D" id="3.30.56.10">
    <property type="match status" value="2"/>
</dbReference>
<reference evidence="12 13" key="1">
    <citation type="journal article" date="2016" name="Nat. Commun.">
        <title>Thousands of microbial genomes shed light on interconnected biogeochemical processes in an aquifer system.</title>
        <authorList>
            <person name="Anantharaman K."/>
            <person name="Brown C.T."/>
            <person name="Hug L.A."/>
            <person name="Sharon I."/>
            <person name="Castelle C.J."/>
            <person name="Probst A.J."/>
            <person name="Thomas B.C."/>
            <person name="Singh A."/>
            <person name="Wilkins M.J."/>
            <person name="Karaoz U."/>
            <person name="Brodie E.L."/>
            <person name="Williams K.H."/>
            <person name="Hubbard S.S."/>
            <person name="Banfield J.F."/>
        </authorList>
    </citation>
    <scope>NUCLEOTIDE SEQUENCE [LARGE SCALE GENOMIC DNA]</scope>
</reference>
<dbReference type="InterPro" id="IPR045864">
    <property type="entry name" value="aa-tRNA-synth_II/BPL/LPL"/>
</dbReference>
<evidence type="ECO:0000256" key="4">
    <source>
        <dbReference type="ARBA" id="ARBA00022723"/>
    </source>
</evidence>
<keyword evidence="6" id="KW-0067">ATP-binding</keyword>
<dbReference type="STRING" id="1802439.A2589_02040"/>
<dbReference type="InterPro" id="IPR009061">
    <property type="entry name" value="DNA-bd_dom_put_sf"/>
</dbReference>
<dbReference type="Pfam" id="PF03484">
    <property type="entry name" value="B5"/>
    <property type="match status" value="1"/>
</dbReference>
<evidence type="ECO:0000256" key="7">
    <source>
        <dbReference type="ARBA" id="ARBA00022842"/>
    </source>
</evidence>
<evidence type="ECO:0000256" key="2">
    <source>
        <dbReference type="ARBA" id="ARBA00012814"/>
    </source>
</evidence>
<organism evidence="12 13">
    <name type="scientific">Candidatus Vogelbacteria bacterium RIFOXYD1_FULL_46_19</name>
    <dbReference type="NCBI Taxonomy" id="1802439"/>
    <lineage>
        <taxon>Bacteria</taxon>
        <taxon>Candidatus Vogeliibacteriota</taxon>
    </lineage>
</organism>
<dbReference type="Gene3D" id="3.30.930.10">
    <property type="entry name" value="Bira Bifunctional Protein, Domain 2"/>
    <property type="match status" value="1"/>
</dbReference>
<dbReference type="Pfam" id="PF17759">
    <property type="entry name" value="tRNA_synthFbeta"/>
    <property type="match status" value="1"/>
</dbReference>
<evidence type="ECO:0000256" key="5">
    <source>
        <dbReference type="ARBA" id="ARBA00022741"/>
    </source>
</evidence>
<dbReference type="EC" id="6.1.1.20" evidence="2"/>
<evidence type="ECO:0000256" key="1">
    <source>
        <dbReference type="ARBA" id="ARBA00001946"/>
    </source>
</evidence>
<dbReference type="AlphaFoldDB" id="A0A1G2QG71"/>
<dbReference type="GO" id="GO:0000287">
    <property type="term" value="F:magnesium ion binding"/>
    <property type="evidence" value="ECO:0007669"/>
    <property type="project" value="InterPro"/>
</dbReference>
<evidence type="ECO:0000256" key="3">
    <source>
        <dbReference type="ARBA" id="ARBA00022598"/>
    </source>
</evidence>
<feature type="domain" description="B5" evidence="11">
    <location>
        <begin position="88"/>
        <end position="163"/>
    </location>
</feature>
<proteinExistence type="predicted"/>
<dbReference type="PROSITE" id="PS51483">
    <property type="entry name" value="B5"/>
    <property type="match status" value="1"/>
</dbReference>
<sequence>MIFNYREIEKYFAGPLPGVTTVSEALIRHAFEVEEVTELGDGDFTMDVKILPDRASDAKSPLGLAREVSAVLELPLKAEYKIITTKDTARATINFSAADISNLVGVLFSATDISSYLERVGVLVESVEEKMTAYIPSERLDLNIKEDLADEVARLYGYDRVPARALPKVAEEPLDHPDFILANQLRAFLVSRGFTEVYGYTFTATGVVSIEKPLASDKAFLRTNLTDWMTATLATNIKRSLFPQTKVSMFELGNVFPTVSTEDKRLCLASNYDLAPILAEFKTAFKVELGEVANKEGLYVMEVPISLFLVQSEVTDLSPYINLEVKYKPVSVYPRIVRDIALLVPAGTEPEAVVVEIKTAAGPLLAEGPYLFDQFTKPGAEETSLAFRLAFQSAERTLSDAEVNLVMENVYQAVKQKGWSVR</sequence>
<feature type="domain" description="FDX-ACB" evidence="10">
    <location>
        <begin position="331"/>
        <end position="422"/>
    </location>
</feature>
<evidence type="ECO:0000256" key="6">
    <source>
        <dbReference type="ARBA" id="ARBA00022840"/>
    </source>
</evidence>
<keyword evidence="3" id="KW-0436">Ligase</keyword>
<evidence type="ECO:0000313" key="12">
    <source>
        <dbReference type="EMBL" id="OHA59620.1"/>
    </source>
</evidence>
<keyword evidence="9" id="KW-0030">Aminoacyl-tRNA synthetase</keyword>
<dbReference type="InterPro" id="IPR005121">
    <property type="entry name" value="Fdx_antiC-bd"/>
</dbReference>
<comment type="cofactor">
    <cofactor evidence="1">
        <name>Mg(2+)</name>
        <dbReference type="ChEBI" id="CHEBI:18420"/>
    </cofactor>
</comment>
<evidence type="ECO:0000256" key="8">
    <source>
        <dbReference type="ARBA" id="ARBA00022917"/>
    </source>
</evidence>
<evidence type="ECO:0000256" key="9">
    <source>
        <dbReference type="ARBA" id="ARBA00023146"/>
    </source>
</evidence>
<dbReference type="GO" id="GO:0005524">
    <property type="term" value="F:ATP binding"/>
    <property type="evidence" value="ECO:0007669"/>
    <property type="project" value="UniProtKB-KW"/>
</dbReference>
<dbReference type="SUPFAM" id="SSF54991">
    <property type="entry name" value="Anticodon-binding domain of PheRS"/>
    <property type="match status" value="1"/>
</dbReference>
<dbReference type="InterPro" id="IPR005147">
    <property type="entry name" value="tRNA_synthase_B5-dom"/>
</dbReference>
<dbReference type="SMART" id="SM00896">
    <property type="entry name" value="FDX-ACB"/>
    <property type="match status" value="1"/>
</dbReference>
<dbReference type="EMBL" id="MHTK01000006">
    <property type="protein sequence ID" value="OHA59620.1"/>
    <property type="molecule type" value="Genomic_DNA"/>
</dbReference>
<keyword evidence="7" id="KW-0460">Magnesium</keyword>
<dbReference type="InterPro" id="IPR045060">
    <property type="entry name" value="Phe-tRNA-ligase_IIc_bsu"/>
</dbReference>
<accession>A0A1G2QG71</accession>
<gene>
    <name evidence="12" type="ORF">A2589_02040</name>
</gene>
<keyword evidence="5" id="KW-0547">Nucleotide-binding</keyword>
<protein>
    <recommendedName>
        <fullName evidence="2">phenylalanine--tRNA ligase</fullName>
        <ecNumber evidence="2">6.1.1.20</ecNumber>
    </recommendedName>
</protein>
<dbReference type="Proteomes" id="UP000177838">
    <property type="component" value="Unassembled WGS sequence"/>
</dbReference>
<dbReference type="GO" id="GO:0003723">
    <property type="term" value="F:RNA binding"/>
    <property type="evidence" value="ECO:0007669"/>
    <property type="project" value="InterPro"/>
</dbReference>
<dbReference type="Gene3D" id="3.30.70.380">
    <property type="entry name" value="Ferrodoxin-fold anticodon-binding domain"/>
    <property type="match status" value="1"/>
</dbReference>
<dbReference type="PANTHER" id="PTHR10947:SF0">
    <property type="entry name" value="PHENYLALANINE--TRNA LIGASE BETA SUBUNIT"/>
    <property type="match status" value="1"/>
</dbReference>
<dbReference type="SUPFAM" id="SSF46955">
    <property type="entry name" value="Putative DNA-binding domain"/>
    <property type="match status" value="1"/>
</dbReference>
<dbReference type="GO" id="GO:0004826">
    <property type="term" value="F:phenylalanine-tRNA ligase activity"/>
    <property type="evidence" value="ECO:0007669"/>
    <property type="project" value="UniProtKB-EC"/>
</dbReference>
<dbReference type="InterPro" id="IPR036690">
    <property type="entry name" value="Fdx_antiC-bd_sf"/>
</dbReference>